<comment type="caution">
    <text evidence="2">The sequence shown here is derived from an EMBL/GenBank/DDBJ whole genome shotgun (WGS) entry which is preliminary data.</text>
</comment>
<keyword evidence="1" id="KW-0175">Coiled coil</keyword>
<dbReference type="Proteomes" id="UP001139011">
    <property type="component" value="Unassembled WGS sequence"/>
</dbReference>
<gene>
    <name evidence="2" type="ORF">LCY76_18905</name>
</gene>
<proteinExistence type="predicted"/>
<evidence type="ECO:0000313" key="3">
    <source>
        <dbReference type="Proteomes" id="UP001139011"/>
    </source>
</evidence>
<dbReference type="RefSeq" id="WP_248253895.1">
    <property type="nucleotide sequence ID" value="NZ_JAIWJX010000002.1"/>
</dbReference>
<sequence>MDEKKLYLLLLQRMEEALGRLDRYQAKIEIIEANFNKLDQGMENYHSAVLQRFEQMEHYISHLEHEIEILQRNVPGADEALPLQ</sequence>
<feature type="coiled-coil region" evidence="1">
    <location>
        <begin position="14"/>
        <end position="73"/>
    </location>
</feature>
<organism evidence="2 3">
    <name type="scientific">Fictibacillus marinisediminis</name>
    <dbReference type="NCBI Taxonomy" id="2878389"/>
    <lineage>
        <taxon>Bacteria</taxon>
        <taxon>Bacillati</taxon>
        <taxon>Bacillota</taxon>
        <taxon>Bacilli</taxon>
        <taxon>Bacillales</taxon>
        <taxon>Fictibacillaceae</taxon>
        <taxon>Fictibacillus</taxon>
    </lineage>
</organism>
<accession>A0A9X2BEH3</accession>
<protein>
    <submittedName>
        <fullName evidence="2">Uncharacterized protein</fullName>
    </submittedName>
</protein>
<evidence type="ECO:0000313" key="2">
    <source>
        <dbReference type="EMBL" id="MCK6258641.1"/>
    </source>
</evidence>
<name>A0A9X2BEH3_9BACL</name>
<dbReference type="AlphaFoldDB" id="A0A9X2BEH3"/>
<dbReference type="EMBL" id="JAIWJX010000002">
    <property type="protein sequence ID" value="MCK6258641.1"/>
    <property type="molecule type" value="Genomic_DNA"/>
</dbReference>
<reference evidence="2" key="1">
    <citation type="submission" date="2021-09" db="EMBL/GenBank/DDBJ databases">
        <title>Genome analysis of Fictibacillus sp. KIGAM418 isolated from marine sediment.</title>
        <authorList>
            <person name="Seo M.-J."/>
            <person name="Cho E.-S."/>
            <person name="Hwang C.Y."/>
        </authorList>
    </citation>
    <scope>NUCLEOTIDE SEQUENCE</scope>
    <source>
        <strain evidence="2">KIGAM418</strain>
    </source>
</reference>
<keyword evidence="3" id="KW-1185">Reference proteome</keyword>
<evidence type="ECO:0000256" key="1">
    <source>
        <dbReference type="SAM" id="Coils"/>
    </source>
</evidence>